<name>A0A090G6K4_MESPL</name>
<evidence type="ECO:0000313" key="2">
    <source>
        <dbReference type="Proteomes" id="UP000046122"/>
    </source>
</evidence>
<proteinExistence type="predicted"/>
<gene>
    <name evidence="1" type="ORF">MPL3365_290034</name>
</gene>
<protein>
    <submittedName>
        <fullName evidence="1">Uncharacterized protein</fullName>
    </submittedName>
</protein>
<reference evidence="1 2" key="1">
    <citation type="submission" date="2014-08" db="EMBL/GenBank/DDBJ databases">
        <authorList>
            <person name="Moulin Lionel"/>
        </authorList>
    </citation>
    <scope>NUCLEOTIDE SEQUENCE [LARGE SCALE GENOMIC DNA]</scope>
</reference>
<dbReference type="AlphaFoldDB" id="A0A090G6K4"/>
<dbReference type="Proteomes" id="UP000046122">
    <property type="component" value="Unassembled WGS sequence"/>
</dbReference>
<evidence type="ECO:0000313" key="1">
    <source>
        <dbReference type="EMBL" id="CDX57979.1"/>
    </source>
</evidence>
<sequence>MAELSVFGEKQREVLTLLGSADEDGPVTGGNGDEFALASVFARLLALPDDDVLRVLALVRAETLRAGSAIVEALGNHLGLDMRGHW</sequence>
<accession>A0A090G6K4</accession>
<organism evidence="1 2">
    <name type="scientific">Mesorhizobium plurifarium</name>
    <dbReference type="NCBI Taxonomy" id="69974"/>
    <lineage>
        <taxon>Bacteria</taxon>
        <taxon>Pseudomonadati</taxon>
        <taxon>Pseudomonadota</taxon>
        <taxon>Alphaproteobacteria</taxon>
        <taxon>Hyphomicrobiales</taxon>
        <taxon>Phyllobacteriaceae</taxon>
        <taxon>Mesorhizobium</taxon>
    </lineage>
</organism>
<dbReference type="EMBL" id="CCNE01000022">
    <property type="protein sequence ID" value="CDX57979.1"/>
    <property type="molecule type" value="Genomic_DNA"/>
</dbReference>